<dbReference type="NCBIfam" id="NF041591">
    <property type="entry name" value="CxxC_VVA0879"/>
    <property type="match status" value="1"/>
</dbReference>
<gene>
    <name evidence="1" type="ORF">H2136_22710</name>
</gene>
<dbReference type="AlphaFoldDB" id="A0A926FIC3"/>
<reference evidence="1" key="1">
    <citation type="submission" date="2020-07" db="EMBL/GenBank/DDBJ databases">
        <title>Carbapenem Resistant Aeromonas hydrophila Carrying blacphA7 Isolated from Two Solid Organ Transplant Patients.</title>
        <authorList>
            <person name="Hilt E."/>
            <person name="Fitzwater S.P."/>
            <person name="Ward K."/>
            <person name="De St Maurice A."/>
            <person name="Chandrasekaran S."/>
            <person name="Garner O.B."/>
            <person name="Yang S."/>
        </authorList>
    </citation>
    <scope>NUCLEOTIDE SEQUENCE</scope>
    <source>
        <strain evidence="1">B-1</strain>
    </source>
</reference>
<dbReference type="EMBL" id="JACLAN010000018">
    <property type="protein sequence ID" value="MBC8674441.1"/>
    <property type="molecule type" value="Genomic_DNA"/>
</dbReference>
<comment type="caution">
    <text evidence="1">The sequence shown here is derived from an EMBL/GenBank/DDBJ whole genome shotgun (WGS) entry which is preliminary data.</text>
</comment>
<accession>A0A926FIC3</accession>
<name>A0A926FIC3_AERHY</name>
<protein>
    <submittedName>
        <fullName evidence="1">Uncharacterized protein</fullName>
    </submittedName>
</protein>
<sequence>MSCLQVGSVGKSLIKAGAGDDFKSVSKTLGFSCVGRFIGAGSPRKKPDGKPCNWSLGGLLHLHELEVIDEEGNVHMVFEPATAEQAQALAKQNA</sequence>
<evidence type="ECO:0000313" key="1">
    <source>
        <dbReference type="EMBL" id="MBC8674441.1"/>
    </source>
</evidence>
<organism evidence="1">
    <name type="scientific">Aeromonas hydrophila</name>
    <dbReference type="NCBI Taxonomy" id="644"/>
    <lineage>
        <taxon>Bacteria</taxon>
        <taxon>Pseudomonadati</taxon>
        <taxon>Pseudomonadota</taxon>
        <taxon>Gammaproteobacteria</taxon>
        <taxon>Aeromonadales</taxon>
        <taxon>Aeromonadaceae</taxon>
        <taxon>Aeromonas</taxon>
    </lineage>
</organism>
<dbReference type="InterPro" id="IPR048166">
    <property type="entry name" value="VVA0879-like"/>
</dbReference>
<proteinExistence type="predicted"/>